<name>A0A6C0LAV7_9ZZZZ</name>
<proteinExistence type="predicted"/>
<reference evidence="2" key="1">
    <citation type="journal article" date="2020" name="Nature">
        <title>Giant virus diversity and host interactions through global metagenomics.</title>
        <authorList>
            <person name="Schulz F."/>
            <person name="Roux S."/>
            <person name="Paez-Espino D."/>
            <person name="Jungbluth S."/>
            <person name="Walsh D.A."/>
            <person name="Denef V.J."/>
            <person name="McMahon K.D."/>
            <person name="Konstantinidis K.T."/>
            <person name="Eloe-Fadrosh E.A."/>
            <person name="Kyrpides N.C."/>
            <person name="Woyke T."/>
        </authorList>
    </citation>
    <scope>NUCLEOTIDE SEQUENCE</scope>
    <source>
        <strain evidence="2">GVMAG-M-3300027759-42</strain>
    </source>
</reference>
<organism evidence="2">
    <name type="scientific">viral metagenome</name>
    <dbReference type="NCBI Taxonomy" id="1070528"/>
    <lineage>
        <taxon>unclassified sequences</taxon>
        <taxon>metagenomes</taxon>
        <taxon>organismal metagenomes</taxon>
    </lineage>
</organism>
<feature type="transmembrane region" description="Helical" evidence="1">
    <location>
        <begin position="20"/>
        <end position="39"/>
    </location>
</feature>
<accession>A0A6C0LAV7</accession>
<dbReference type="EMBL" id="MN740445">
    <property type="protein sequence ID" value="QHU26811.1"/>
    <property type="molecule type" value="Genomic_DNA"/>
</dbReference>
<keyword evidence="1" id="KW-0472">Membrane</keyword>
<evidence type="ECO:0000313" key="2">
    <source>
        <dbReference type="EMBL" id="QHU26811.1"/>
    </source>
</evidence>
<dbReference type="AlphaFoldDB" id="A0A6C0LAV7"/>
<keyword evidence="1" id="KW-1133">Transmembrane helix</keyword>
<evidence type="ECO:0000256" key="1">
    <source>
        <dbReference type="SAM" id="Phobius"/>
    </source>
</evidence>
<protein>
    <submittedName>
        <fullName evidence="2">Uncharacterized protein</fullName>
    </submittedName>
</protein>
<sequence>MTYKKINHFAPRETTCFDVFIGISGWFFGFFEGVIFGLITMCGKKESDDGELLHEIEVFTYEMSSGYEAAKKDVKI</sequence>
<keyword evidence="1" id="KW-0812">Transmembrane</keyword>